<sequence>MHCHAPQELRLSAQQFKALLANSNHQRKEAIRRRLCSVLVNGTPFPAPGDDATFKRDVQQGIDRLTRMHQAHQRALVAPKGTSAYTDAVLAFFKVTPKLGLRPMYEMIEAGHTPAQIGRALGLDPSNVSRDRKKYRLARAAMQAYGSLAGNLCRH</sequence>
<evidence type="ECO:0000313" key="1">
    <source>
        <dbReference type="EMBL" id="SHH56565.1"/>
    </source>
</evidence>
<reference evidence="1 2" key="1">
    <citation type="submission" date="2016-11" db="EMBL/GenBank/DDBJ databases">
        <authorList>
            <person name="Jaros S."/>
            <person name="Januszkiewicz K."/>
            <person name="Wedrychowicz H."/>
        </authorList>
    </citation>
    <scope>NUCLEOTIDE SEQUENCE [LARGE SCALE GENOMIC DNA]</scope>
    <source>
        <strain evidence="1 2">DSM 16917</strain>
    </source>
</reference>
<gene>
    <name evidence="1" type="ORF">SAMN02745129_2357</name>
</gene>
<keyword evidence="2" id="KW-1185">Reference proteome</keyword>
<proteinExistence type="predicted"/>
<dbReference type="RefSeq" id="WP_067655742.1">
    <property type="nucleotide sequence ID" value="NZ_FQXG01000003.1"/>
</dbReference>
<dbReference type="Proteomes" id="UP000184268">
    <property type="component" value="Unassembled WGS sequence"/>
</dbReference>
<accession>A0A1M5U0G2</accession>
<dbReference type="STRING" id="299255.SAMN02745129_2357"/>
<organism evidence="1 2">
    <name type="scientific">Ferrimonas marina</name>
    <dbReference type="NCBI Taxonomy" id="299255"/>
    <lineage>
        <taxon>Bacteria</taxon>
        <taxon>Pseudomonadati</taxon>
        <taxon>Pseudomonadota</taxon>
        <taxon>Gammaproteobacteria</taxon>
        <taxon>Alteromonadales</taxon>
        <taxon>Ferrimonadaceae</taxon>
        <taxon>Ferrimonas</taxon>
    </lineage>
</organism>
<name>A0A1M5U0G2_9GAMM</name>
<dbReference type="AlphaFoldDB" id="A0A1M5U0G2"/>
<protein>
    <submittedName>
        <fullName evidence="1">Uncharacterized protein</fullName>
    </submittedName>
</protein>
<dbReference type="EMBL" id="FQXG01000003">
    <property type="protein sequence ID" value="SHH56565.1"/>
    <property type="molecule type" value="Genomic_DNA"/>
</dbReference>
<evidence type="ECO:0000313" key="2">
    <source>
        <dbReference type="Proteomes" id="UP000184268"/>
    </source>
</evidence>